<feature type="region of interest" description="Disordered" evidence="4">
    <location>
        <begin position="234"/>
        <end position="265"/>
    </location>
</feature>
<dbReference type="RefSeq" id="WP_103718832.1">
    <property type="nucleotide sequence ID" value="NZ_PQFZ01000007.1"/>
</dbReference>
<organism evidence="6 7">
    <name type="scientific">Bosea psychrotolerans</name>
    <dbReference type="NCBI Taxonomy" id="1871628"/>
    <lineage>
        <taxon>Bacteria</taxon>
        <taxon>Pseudomonadati</taxon>
        <taxon>Pseudomonadota</taxon>
        <taxon>Alphaproteobacteria</taxon>
        <taxon>Hyphomicrobiales</taxon>
        <taxon>Boseaceae</taxon>
        <taxon>Bosea</taxon>
    </lineage>
</organism>
<dbReference type="Gene3D" id="1.10.10.10">
    <property type="entry name" value="Winged helix-like DNA-binding domain superfamily/Winged helix DNA-binding domain"/>
    <property type="match status" value="1"/>
</dbReference>
<name>A0A2S4M9N0_9HYPH</name>
<dbReference type="PROSITE" id="PS50949">
    <property type="entry name" value="HTH_GNTR"/>
    <property type="match status" value="1"/>
</dbReference>
<dbReference type="InterPro" id="IPR036390">
    <property type="entry name" value="WH_DNA-bd_sf"/>
</dbReference>
<dbReference type="InterPro" id="IPR000524">
    <property type="entry name" value="Tscrpt_reg_HTH_GntR"/>
</dbReference>
<dbReference type="InterPro" id="IPR036388">
    <property type="entry name" value="WH-like_DNA-bd_sf"/>
</dbReference>
<keyword evidence="3" id="KW-0804">Transcription</keyword>
<dbReference type="Proteomes" id="UP000236919">
    <property type="component" value="Unassembled WGS sequence"/>
</dbReference>
<keyword evidence="2 6" id="KW-0238">DNA-binding</keyword>
<dbReference type="EMBL" id="PQFZ01000007">
    <property type="protein sequence ID" value="POR51450.1"/>
    <property type="molecule type" value="Genomic_DNA"/>
</dbReference>
<reference evidence="6 7" key="1">
    <citation type="submission" date="2018-01" db="EMBL/GenBank/DDBJ databases">
        <title>Genomic Encyclopedia of Type Strains, Phase III (KMG-III): the genomes of soil and plant-associated and newly described type strains.</title>
        <authorList>
            <person name="Whitman W."/>
        </authorList>
    </citation>
    <scope>NUCLEOTIDE SEQUENCE [LARGE SCALE GENOMIC DNA]</scope>
    <source>
        <strain evidence="6 7">1131</strain>
    </source>
</reference>
<feature type="domain" description="HTH gntR-type" evidence="5">
    <location>
        <begin position="18"/>
        <end position="85"/>
    </location>
</feature>
<keyword evidence="1" id="KW-0805">Transcription regulation</keyword>
<dbReference type="AlphaFoldDB" id="A0A2S4M9N0"/>
<evidence type="ECO:0000256" key="3">
    <source>
        <dbReference type="ARBA" id="ARBA00023163"/>
    </source>
</evidence>
<dbReference type="PANTHER" id="PTHR43537:SF5">
    <property type="entry name" value="UXU OPERON TRANSCRIPTIONAL REGULATOR"/>
    <property type="match status" value="1"/>
</dbReference>
<evidence type="ECO:0000313" key="7">
    <source>
        <dbReference type="Proteomes" id="UP000236919"/>
    </source>
</evidence>
<protein>
    <submittedName>
        <fullName evidence="6">DNA-binding GntR family transcriptional regulator</fullName>
    </submittedName>
</protein>
<dbReference type="SUPFAM" id="SSF46785">
    <property type="entry name" value="Winged helix' DNA-binding domain"/>
    <property type="match status" value="1"/>
</dbReference>
<sequence length="265" mass="28309">MLDTSSPFAPSATLPAAEARMDVATRRLRQAVIACELAPGDFIHEAALAERFSLGRAGIRVALTALSGEGFVSRHARQGWRIAPVDGALIEAMLDGRSRLEPSLAAQRLNGQARELLVSLLGVMESVFGRSEPAALATARLAERQLRDLLVSSAGAFARRWLGEIWDHADRILRLLDLAGHPVAPPDRRALAAALIAGDAEAARVAITQENERFASALAHGFMAVSARLAQPAARSARRRKARPATATTDSSIPLSPIPLSKEQQ</sequence>
<dbReference type="SMART" id="SM00345">
    <property type="entry name" value="HTH_GNTR"/>
    <property type="match status" value="1"/>
</dbReference>
<proteinExistence type="predicted"/>
<dbReference type="Pfam" id="PF00392">
    <property type="entry name" value="GntR"/>
    <property type="match status" value="1"/>
</dbReference>
<dbReference type="OrthoDB" id="8638122at2"/>
<evidence type="ECO:0000313" key="6">
    <source>
        <dbReference type="EMBL" id="POR51450.1"/>
    </source>
</evidence>
<dbReference type="GO" id="GO:0003677">
    <property type="term" value="F:DNA binding"/>
    <property type="evidence" value="ECO:0007669"/>
    <property type="project" value="UniProtKB-KW"/>
</dbReference>
<evidence type="ECO:0000256" key="2">
    <source>
        <dbReference type="ARBA" id="ARBA00023125"/>
    </source>
</evidence>
<dbReference type="GO" id="GO:0003700">
    <property type="term" value="F:DNA-binding transcription factor activity"/>
    <property type="evidence" value="ECO:0007669"/>
    <property type="project" value="InterPro"/>
</dbReference>
<keyword evidence="7" id="KW-1185">Reference proteome</keyword>
<evidence type="ECO:0000259" key="5">
    <source>
        <dbReference type="PROSITE" id="PS50949"/>
    </source>
</evidence>
<evidence type="ECO:0000256" key="1">
    <source>
        <dbReference type="ARBA" id="ARBA00023015"/>
    </source>
</evidence>
<comment type="caution">
    <text evidence="6">The sequence shown here is derived from an EMBL/GenBank/DDBJ whole genome shotgun (WGS) entry which is preliminary data.</text>
</comment>
<evidence type="ECO:0000256" key="4">
    <source>
        <dbReference type="SAM" id="MobiDB-lite"/>
    </source>
</evidence>
<feature type="compositionally biased region" description="Low complexity" evidence="4">
    <location>
        <begin position="244"/>
        <end position="265"/>
    </location>
</feature>
<accession>A0A2S4M9N0</accession>
<gene>
    <name evidence="6" type="ORF">CYD53_107233</name>
</gene>
<dbReference type="PANTHER" id="PTHR43537">
    <property type="entry name" value="TRANSCRIPTIONAL REGULATOR, GNTR FAMILY"/>
    <property type="match status" value="1"/>
</dbReference>